<dbReference type="AlphaFoldDB" id="A0A401TC55"/>
<reference evidence="1 2" key="1">
    <citation type="journal article" date="2018" name="Nat. Ecol. Evol.">
        <title>Shark genomes provide insights into elasmobranch evolution and the origin of vertebrates.</title>
        <authorList>
            <person name="Hara Y"/>
            <person name="Yamaguchi K"/>
            <person name="Onimaru K"/>
            <person name="Kadota M"/>
            <person name="Koyanagi M"/>
            <person name="Keeley SD"/>
            <person name="Tatsumi K"/>
            <person name="Tanaka K"/>
            <person name="Motone F"/>
            <person name="Kageyama Y"/>
            <person name="Nozu R"/>
            <person name="Adachi N"/>
            <person name="Nishimura O"/>
            <person name="Nakagawa R"/>
            <person name="Tanegashima C"/>
            <person name="Kiyatake I"/>
            <person name="Matsumoto R"/>
            <person name="Murakumo K"/>
            <person name="Nishida K"/>
            <person name="Terakita A"/>
            <person name="Kuratani S"/>
            <person name="Sato K"/>
            <person name="Hyodo S Kuraku.S."/>
        </authorList>
    </citation>
    <scope>NUCLEOTIDE SEQUENCE [LARGE SCALE GENOMIC DNA]</scope>
</reference>
<dbReference type="Proteomes" id="UP000287033">
    <property type="component" value="Unassembled WGS sequence"/>
</dbReference>
<dbReference type="EMBL" id="BEZZ01035603">
    <property type="protein sequence ID" value="GCC40240.1"/>
    <property type="molecule type" value="Genomic_DNA"/>
</dbReference>
<protein>
    <submittedName>
        <fullName evidence="1">Uncharacterized protein</fullName>
    </submittedName>
</protein>
<comment type="caution">
    <text evidence="1">The sequence shown here is derived from an EMBL/GenBank/DDBJ whole genome shotgun (WGS) entry which is preliminary data.</text>
</comment>
<name>A0A401TC55_CHIPU</name>
<feature type="non-terminal residue" evidence="1">
    <location>
        <position position="1"/>
    </location>
</feature>
<accession>A0A401TC55</accession>
<gene>
    <name evidence="1" type="ORF">chiPu_0024243</name>
</gene>
<evidence type="ECO:0000313" key="1">
    <source>
        <dbReference type="EMBL" id="GCC40240.1"/>
    </source>
</evidence>
<evidence type="ECO:0000313" key="2">
    <source>
        <dbReference type="Proteomes" id="UP000287033"/>
    </source>
</evidence>
<organism evidence="1 2">
    <name type="scientific">Chiloscyllium punctatum</name>
    <name type="common">Brownbanded bambooshark</name>
    <name type="synonym">Hemiscyllium punctatum</name>
    <dbReference type="NCBI Taxonomy" id="137246"/>
    <lineage>
        <taxon>Eukaryota</taxon>
        <taxon>Metazoa</taxon>
        <taxon>Chordata</taxon>
        <taxon>Craniata</taxon>
        <taxon>Vertebrata</taxon>
        <taxon>Chondrichthyes</taxon>
        <taxon>Elasmobranchii</taxon>
        <taxon>Galeomorphii</taxon>
        <taxon>Galeoidea</taxon>
        <taxon>Orectolobiformes</taxon>
        <taxon>Hemiscylliidae</taxon>
        <taxon>Chiloscyllium</taxon>
    </lineage>
</organism>
<proteinExistence type="predicted"/>
<sequence length="69" mass="7678">AAWFTEDEENRLENLWVKAAASMPIWNQVAAAGGSATACYLLQPTRDIDETTDEIEQDKSDSDLVCIPY</sequence>
<keyword evidence="2" id="KW-1185">Reference proteome</keyword>